<evidence type="ECO:0000313" key="1">
    <source>
        <dbReference type="EMBL" id="BAI65813.1"/>
    </source>
</evidence>
<gene>
    <name evidence="1" type="ordered locus">RMDY18_19810</name>
</gene>
<keyword evidence="1" id="KW-0813">Transport</keyword>
<accession>D2NQ95</accession>
<proteinExistence type="predicted"/>
<protein>
    <submittedName>
        <fullName evidence="1">ABC-type sugar transport system, ATPase component</fullName>
    </submittedName>
</protein>
<dbReference type="STRING" id="680646.RMDY18_19810"/>
<keyword evidence="1" id="KW-0762">Sugar transport</keyword>
<organism evidence="1 2">
    <name type="scientific">Rothia mucilaginosa (strain DY-18)</name>
    <name type="common">Stomatococcus mucilaginosus</name>
    <dbReference type="NCBI Taxonomy" id="680646"/>
    <lineage>
        <taxon>Bacteria</taxon>
        <taxon>Bacillati</taxon>
        <taxon>Actinomycetota</taxon>
        <taxon>Actinomycetes</taxon>
        <taxon>Micrococcales</taxon>
        <taxon>Micrococcaceae</taxon>
        <taxon>Rothia</taxon>
    </lineage>
</organism>
<dbReference type="HOGENOM" id="CLU_701852_0_0_11"/>
<dbReference type="EMBL" id="AP011540">
    <property type="protein sequence ID" value="BAI65813.1"/>
    <property type="molecule type" value="Genomic_DNA"/>
</dbReference>
<reference evidence="2" key="1">
    <citation type="submission" date="2009-07" db="EMBL/GenBank/DDBJ databases">
        <title>Complete genome sequence of Rothia mucilaginosa DJ.</title>
        <authorList>
            <person name="Yamane K."/>
            <person name="Nambu T."/>
            <person name="Mashimo C."/>
            <person name="Sugimori C."/>
            <person name="Yamanaka T."/>
            <person name="Leung K."/>
            <person name="Fukushima H."/>
        </authorList>
    </citation>
    <scope>NUCLEOTIDE SEQUENCE [LARGE SCALE GENOMIC DNA]</scope>
    <source>
        <strain evidence="2">DY-18</strain>
    </source>
</reference>
<name>D2NQ95_ROTMD</name>
<dbReference type="Proteomes" id="UP000001883">
    <property type="component" value="Chromosome"/>
</dbReference>
<keyword evidence="2" id="KW-1185">Reference proteome</keyword>
<dbReference type="KEGG" id="rmu:RMDY18_19810"/>
<sequence length="393" mass="40628">MDSPASNTNSLEVFEVVLRVQSGNSTGTGSNNCLAVGRVNHVTGSENAGNGSLRGTTLNRDGVVLGNLQLVTYQFHARIGADSNEQALNSQLTLRTVLGVGQGDRLEVALAVNGGDSRVPDNLNLRVVEHAGLHDFRSTERVAAVHQVHLGCEGRQEQRLLQCGVAAADHCDFLVLEEEAIAGCAPGDAVTGESVFALDVELTDLRTGGHDDGLCQVNGAVCGVDLLHVAGEFDFFYVLVADVSAETLSLLADIFHQLGALDALNEAGEVLDLGGVHEGAAGCQGAGEEDGLQFGACRVDCGGVAGGAGAHNNDVVDGCVGLNLGCRCGFGGGCGREVQVAQGGASEEASQILSHRIYLSVVGLSFCPYNGALSSIIPFFGDPYLDTPRTVNL</sequence>
<reference evidence="1 2" key="2">
    <citation type="journal article" date="2010" name="J Osaka Dent Univ">
        <title>Isolation and identification of Rothia mucilaginosa from persistent apical periodontitis lesions.</title>
        <authorList>
            <person name="Yamane K."/>
            <person name="Yoshida M."/>
            <person name="Fujihira T."/>
            <person name="Baba T."/>
            <person name="Tsuji N."/>
            <person name="Hayashi H."/>
            <person name="Sugimori C."/>
            <person name="Yamanaka T."/>
            <person name="Mashimo C."/>
            <person name="Nambu T."/>
            <person name="Kawai H."/>
            <person name="Fukushima H."/>
        </authorList>
    </citation>
    <scope>NUCLEOTIDE SEQUENCE [LARGE SCALE GENOMIC DNA]</scope>
    <source>
        <strain evidence="1 2">DY-18</strain>
    </source>
</reference>
<dbReference type="AntiFam" id="ANF00233">
    <property type="entry name" value="Shadow ORF (opposite trxB)"/>
</dbReference>
<reference evidence="1 2" key="3">
    <citation type="journal article" date="2010" name="Sequencing">
        <title>Complete Genome Sequence of Rothia mucilaginosa DY-18: A Clinical Isolate with Dense Meshwork-Like Structures from a Persistent Apical Periodontitis Lesion.</title>
        <authorList>
            <person name="Yamane K."/>
            <person name="Nambu T."/>
            <person name="Yamanaka T."/>
            <person name="Mashimo C."/>
            <person name="Sugimori C."/>
            <person name="Leung K.-P."/>
            <person name="Fukushima H."/>
        </authorList>
    </citation>
    <scope>NUCLEOTIDE SEQUENCE [LARGE SCALE GENOMIC DNA]</scope>
    <source>
        <strain evidence="1 2">DY-18</strain>
    </source>
</reference>
<evidence type="ECO:0000313" key="2">
    <source>
        <dbReference type="Proteomes" id="UP000001883"/>
    </source>
</evidence>
<dbReference type="AlphaFoldDB" id="D2NQ95"/>